<dbReference type="InterPro" id="IPR014825">
    <property type="entry name" value="DNA_alkylation"/>
</dbReference>
<dbReference type="EMBL" id="JACHFR010000002">
    <property type="protein sequence ID" value="MBB5218879.1"/>
    <property type="molecule type" value="Genomic_DNA"/>
</dbReference>
<dbReference type="RefSeq" id="WP_184652319.1">
    <property type="nucleotide sequence ID" value="NZ_JACHFR010000002.1"/>
</dbReference>
<dbReference type="PANTHER" id="PTHR34070">
    <property type="entry name" value="ARMADILLO-TYPE FOLD"/>
    <property type="match status" value="1"/>
</dbReference>
<dbReference type="SUPFAM" id="SSF48371">
    <property type="entry name" value="ARM repeat"/>
    <property type="match status" value="1"/>
</dbReference>
<proteinExistence type="predicted"/>
<organism evidence="1 2">
    <name type="scientific">Treponema rectale</name>
    <dbReference type="NCBI Taxonomy" id="744512"/>
    <lineage>
        <taxon>Bacteria</taxon>
        <taxon>Pseudomonadati</taxon>
        <taxon>Spirochaetota</taxon>
        <taxon>Spirochaetia</taxon>
        <taxon>Spirochaetales</taxon>
        <taxon>Treponemataceae</taxon>
        <taxon>Treponema</taxon>
    </lineage>
</organism>
<dbReference type="InterPro" id="IPR016024">
    <property type="entry name" value="ARM-type_fold"/>
</dbReference>
<dbReference type="CDD" id="cd06561">
    <property type="entry name" value="AlkD_like"/>
    <property type="match status" value="1"/>
</dbReference>
<dbReference type="PANTHER" id="PTHR34070:SF1">
    <property type="entry name" value="DNA ALKYLATION REPAIR PROTEIN"/>
    <property type="match status" value="1"/>
</dbReference>
<dbReference type="Gene3D" id="1.25.10.90">
    <property type="match status" value="1"/>
</dbReference>
<name>A0A840S8C3_9SPIR</name>
<dbReference type="Pfam" id="PF08713">
    <property type="entry name" value="DNA_alkylation"/>
    <property type="match status" value="1"/>
</dbReference>
<accession>A0A840S8C3</accession>
<evidence type="ECO:0000313" key="2">
    <source>
        <dbReference type="Proteomes" id="UP000578697"/>
    </source>
</evidence>
<gene>
    <name evidence="1" type="ORF">HNP77_001248</name>
</gene>
<dbReference type="AlphaFoldDB" id="A0A840S8C3"/>
<sequence>MTNEQIVKHLFSLQDKKFREFHLKLIPGIETDKVIGVRTPVLRKFAKEIIKAGSGEEFLSSLPHYYYEENQLHSFILSEEKDFDNCIKYVDKFLPYINNWATCDQLLPKVFKKQPQKLLPHINLWIESGETYKIRFAIGMLMQHFLDVLFEERFAQKVASVHSEEYYVKMMQAWYFATALAKQYESAVKYLEEKKLESWTHNKTIQKAIESFRVPDERKEYLRTLKV</sequence>
<dbReference type="Proteomes" id="UP000578697">
    <property type="component" value="Unassembled WGS sequence"/>
</dbReference>
<evidence type="ECO:0000313" key="1">
    <source>
        <dbReference type="EMBL" id="MBB5218879.1"/>
    </source>
</evidence>
<keyword evidence="2" id="KW-1185">Reference proteome</keyword>
<protein>
    <submittedName>
        <fullName evidence="1">3-methyladenine DNA glycosylase AlkD</fullName>
    </submittedName>
</protein>
<comment type="caution">
    <text evidence="1">The sequence shown here is derived from an EMBL/GenBank/DDBJ whole genome shotgun (WGS) entry which is preliminary data.</text>
</comment>
<reference evidence="1 2" key="1">
    <citation type="submission" date="2020-08" db="EMBL/GenBank/DDBJ databases">
        <title>Genomic Encyclopedia of Type Strains, Phase IV (KMG-IV): sequencing the most valuable type-strain genomes for metagenomic binning, comparative biology and taxonomic classification.</title>
        <authorList>
            <person name="Goeker M."/>
        </authorList>
    </citation>
    <scope>NUCLEOTIDE SEQUENCE [LARGE SCALE GENOMIC DNA]</scope>
    <source>
        <strain evidence="1 2">DSM 103679</strain>
    </source>
</reference>